<organism evidence="1 2">
    <name type="scientific">Candidatus Accumulibacter affinis</name>
    <dbReference type="NCBI Taxonomy" id="2954384"/>
    <lineage>
        <taxon>Bacteria</taxon>
        <taxon>Pseudomonadati</taxon>
        <taxon>Pseudomonadota</taxon>
        <taxon>Betaproteobacteria</taxon>
        <taxon>Candidatus Accumulibacter</taxon>
    </lineage>
</organism>
<evidence type="ECO:0000313" key="2">
    <source>
        <dbReference type="Proteomes" id="UP000706151"/>
    </source>
</evidence>
<dbReference type="Pfam" id="PF19570">
    <property type="entry name" value="DUF6088"/>
    <property type="match status" value="1"/>
</dbReference>
<dbReference type="Proteomes" id="UP000706151">
    <property type="component" value="Unassembled WGS sequence"/>
</dbReference>
<evidence type="ECO:0000313" key="1">
    <source>
        <dbReference type="EMBL" id="MBK7956432.1"/>
    </source>
</evidence>
<dbReference type="AlphaFoldDB" id="A0A935TFM8"/>
<accession>A0A935TFM8</accession>
<dbReference type="InterPro" id="IPR045738">
    <property type="entry name" value="DUF6088"/>
</dbReference>
<reference evidence="1 2" key="1">
    <citation type="submission" date="2020-10" db="EMBL/GenBank/DDBJ databases">
        <title>Connecting structure to function with the recovery of over 1000 high-quality activated sludge metagenome-assembled genomes encoding full-length rRNA genes using long-read sequencing.</title>
        <authorList>
            <person name="Singleton C.M."/>
            <person name="Petriglieri F."/>
            <person name="Kristensen J.M."/>
            <person name="Kirkegaard R.H."/>
            <person name="Michaelsen T.Y."/>
            <person name="Andersen M.H."/>
            <person name="Karst S.M."/>
            <person name="Dueholm M.S."/>
            <person name="Nielsen P.H."/>
            <person name="Albertsen M."/>
        </authorList>
    </citation>
    <scope>NUCLEOTIDE SEQUENCE [LARGE SCALE GENOMIC DNA]</scope>
    <source>
        <strain evidence="1">Fred_18-Q3-R57-64_BAT3C.720</strain>
    </source>
</reference>
<proteinExistence type="predicted"/>
<gene>
    <name evidence="1" type="ORF">IPK02_22165</name>
</gene>
<sequence length="208" mass="22587">MNATTKTAELIRQRIEGMPSGEPFTPTDLLACGTRASVDQTLSRLVNAGIIERVTRGVFVRPEVSRFVGRISPSPLQVAETIAKTTGSIVQVHGAEAARRLELTTQVPTQPVFSTSGPSKRIRVGKMEIRLQHVCQRKLVLAGRPAGLALAAMWYLGKTEVTPSLIEKIRHKLAPSEFEALRSATSAMPAWMSDAFFQNERAAASAHA</sequence>
<name>A0A935TFM8_9PROT</name>
<dbReference type="EMBL" id="JADJOT010000012">
    <property type="protein sequence ID" value="MBK7956432.1"/>
    <property type="molecule type" value="Genomic_DNA"/>
</dbReference>
<comment type="caution">
    <text evidence="1">The sequence shown here is derived from an EMBL/GenBank/DDBJ whole genome shotgun (WGS) entry which is preliminary data.</text>
</comment>
<protein>
    <submittedName>
        <fullName evidence="1">Type IV toxin-antitoxin system AbiEi family antitoxin domain-containing protein</fullName>
    </submittedName>
</protein>